<proteinExistence type="predicted"/>
<reference evidence="1 2" key="1">
    <citation type="submission" date="2021-06" db="EMBL/GenBank/DDBJ databases">
        <title>Candida outbreak in Lebanon.</title>
        <authorList>
            <person name="Finianos M."/>
        </authorList>
    </citation>
    <scope>NUCLEOTIDE SEQUENCE [LARGE SCALE GENOMIC DNA]</scope>
    <source>
        <strain evidence="1">CA3LBN</strain>
    </source>
</reference>
<accession>A0ABX8I9C5</accession>
<gene>
    <name evidence="1" type="ORF">CA3LBN_004238</name>
</gene>
<keyword evidence="2" id="KW-1185">Reference proteome</keyword>
<evidence type="ECO:0000313" key="1">
    <source>
        <dbReference type="EMBL" id="QWU89880.1"/>
    </source>
</evidence>
<dbReference type="Proteomes" id="UP000825434">
    <property type="component" value="Chromosome 6"/>
</dbReference>
<name>A0ABX8I9C5_9ASCO</name>
<organism evidence="1 2">
    <name type="scientific">Candidozyma haemuli</name>
    <dbReference type="NCBI Taxonomy" id="45357"/>
    <lineage>
        <taxon>Eukaryota</taxon>
        <taxon>Fungi</taxon>
        <taxon>Dikarya</taxon>
        <taxon>Ascomycota</taxon>
        <taxon>Saccharomycotina</taxon>
        <taxon>Pichiomycetes</taxon>
        <taxon>Metschnikowiaceae</taxon>
        <taxon>Candidozyma</taxon>
    </lineage>
</organism>
<protein>
    <submittedName>
        <fullName evidence="1">Uncharacterized protein</fullName>
    </submittedName>
</protein>
<sequence>MLKITPDSIDYGSSRWNHGQSKKNPDVCHAWEANITALNVYQSLGPGNSTYSVLARVIDDQDKVLSSIILETIVPAGDWLDAYVTKLNSEIEGEDDLFADFEESTTTETTLNHSV</sequence>
<evidence type="ECO:0000313" key="2">
    <source>
        <dbReference type="Proteomes" id="UP000825434"/>
    </source>
</evidence>
<dbReference type="EMBL" id="CP076666">
    <property type="protein sequence ID" value="QWU89880.1"/>
    <property type="molecule type" value="Genomic_DNA"/>
</dbReference>